<protein>
    <submittedName>
        <fullName evidence="1">Phytoene dehydrogenase-like protein</fullName>
    </submittedName>
</protein>
<dbReference type="RefSeq" id="WP_165928510.1">
    <property type="nucleotide sequence ID" value="NZ_CP143053.1"/>
</dbReference>
<evidence type="ECO:0000313" key="1">
    <source>
        <dbReference type="EMBL" id="TCW22852.1"/>
    </source>
</evidence>
<reference evidence="1 2" key="1">
    <citation type="submission" date="2019-03" db="EMBL/GenBank/DDBJ databases">
        <title>Root nodule microbial communities of legume samples collected from USA, Mexico and Botswana.</title>
        <authorList>
            <person name="Hirsch A."/>
        </authorList>
    </citation>
    <scope>NUCLEOTIDE SEQUENCE [LARGE SCALE GENOMIC DNA]</scope>
    <source>
        <strain evidence="1 2">55</strain>
    </source>
</reference>
<comment type="caution">
    <text evidence="1">The sequence shown here is derived from an EMBL/GenBank/DDBJ whole genome shotgun (WGS) entry which is preliminary data.</text>
</comment>
<dbReference type="PRINTS" id="PR00469">
    <property type="entry name" value="PNDRDTASEII"/>
</dbReference>
<gene>
    <name evidence="1" type="ORF">EDD19_11835</name>
</gene>
<dbReference type="PANTHER" id="PTHR10668">
    <property type="entry name" value="PHYTOENE DEHYDROGENASE"/>
    <property type="match status" value="1"/>
</dbReference>
<dbReference type="GeneID" id="89530824"/>
<dbReference type="Gene3D" id="3.50.50.60">
    <property type="entry name" value="FAD/NAD(P)-binding domain"/>
    <property type="match status" value="2"/>
</dbReference>
<dbReference type="InterPro" id="IPR036188">
    <property type="entry name" value="FAD/NAD-bd_sf"/>
</dbReference>
<dbReference type="EMBL" id="SMCX01000018">
    <property type="protein sequence ID" value="TCW22852.1"/>
    <property type="molecule type" value="Genomic_DNA"/>
</dbReference>
<evidence type="ECO:0000313" key="2">
    <source>
        <dbReference type="Proteomes" id="UP000295805"/>
    </source>
</evidence>
<dbReference type="Proteomes" id="UP000295805">
    <property type="component" value="Unassembled WGS sequence"/>
</dbReference>
<organism evidence="1 2">
    <name type="scientific">Dietzia cinnamea</name>
    <dbReference type="NCBI Taxonomy" id="321318"/>
    <lineage>
        <taxon>Bacteria</taxon>
        <taxon>Bacillati</taxon>
        <taxon>Actinomycetota</taxon>
        <taxon>Actinomycetes</taxon>
        <taxon>Mycobacteriales</taxon>
        <taxon>Dietziaceae</taxon>
        <taxon>Dietzia</taxon>
    </lineage>
</organism>
<sequence>MSAAGIVRADVVVVGSGPSGLAAAVMCARAGRKVVVLEAQDTIGGGCRTLPMSDVAGDIPDDLADGLFVDPCSAVHPMAGASPFFRDFDLAAHGVELAVPAVQLGHALPGRDAIVVPSGPSPATLAEGLGSREEADRWWSVMGPLGRRAEDVVAAALSDQRSIPPVAATAALAGAFLRAHPRGGVADPLGPDGRTLLSGISSHAITPLTSPAATGVGLVLGALLHSPRGWGLPVGGSGAITAALADAVRDAGGEIHTGVTVDSLARLDARDVVFNTSSRILGRILLASSPSPAVARRARKLMEAPMGGAAAKVDLVLSGPVPWRDERLARAGTVHLGGDSQALAVAEREVAAGRHAERPMILVSQPWVTDPGRIAPDGRRPLWTYAHVPAYSGRDQTEQVLAALEEVAPGVRDVVLATHCTPADRMAEHNANNAGGDIAAGRVDLRGLVARPVPRVDPFATPVPGVWHASGSTPPGPGVHGMAGRHVADRILGR</sequence>
<dbReference type="Pfam" id="PF12831">
    <property type="entry name" value="FAD_oxidored"/>
    <property type="match status" value="1"/>
</dbReference>
<dbReference type="SUPFAM" id="SSF51905">
    <property type="entry name" value="FAD/NAD(P)-binding domain"/>
    <property type="match status" value="1"/>
</dbReference>
<dbReference type="PANTHER" id="PTHR10668:SF105">
    <property type="entry name" value="DEHYDROGENASE-RELATED"/>
    <property type="match status" value="1"/>
</dbReference>
<name>A0A4V2W7R7_9ACTN</name>
<proteinExistence type="predicted"/>
<accession>A0A4V2W7R7</accession>
<dbReference type="AlphaFoldDB" id="A0A4V2W7R7"/>